<dbReference type="PRINTS" id="PR00464">
    <property type="entry name" value="EP450II"/>
</dbReference>
<evidence type="ECO:0000256" key="13">
    <source>
        <dbReference type="SAM" id="Phobius"/>
    </source>
</evidence>
<dbReference type="AlphaFoldDB" id="A0AAV8XRG2"/>
<proteinExistence type="inferred from homology"/>
<dbReference type="Pfam" id="PF00067">
    <property type="entry name" value="p450"/>
    <property type="match status" value="1"/>
</dbReference>
<keyword evidence="15" id="KW-1185">Reference proteome</keyword>
<dbReference type="GO" id="GO:0005506">
    <property type="term" value="F:iron ion binding"/>
    <property type="evidence" value="ECO:0007669"/>
    <property type="project" value="InterPro"/>
</dbReference>
<dbReference type="InterPro" id="IPR050476">
    <property type="entry name" value="Insect_CytP450_Detox"/>
</dbReference>
<keyword evidence="13" id="KW-0812">Transmembrane</keyword>
<dbReference type="Gene3D" id="1.10.630.10">
    <property type="entry name" value="Cytochrome P450"/>
    <property type="match status" value="1"/>
</dbReference>
<organism evidence="14 15">
    <name type="scientific">Aromia moschata</name>
    <dbReference type="NCBI Taxonomy" id="1265417"/>
    <lineage>
        <taxon>Eukaryota</taxon>
        <taxon>Metazoa</taxon>
        <taxon>Ecdysozoa</taxon>
        <taxon>Arthropoda</taxon>
        <taxon>Hexapoda</taxon>
        <taxon>Insecta</taxon>
        <taxon>Pterygota</taxon>
        <taxon>Neoptera</taxon>
        <taxon>Endopterygota</taxon>
        <taxon>Coleoptera</taxon>
        <taxon>Polyphaga</taxon>
        <taxon>Cucujiformia</taxon>
        <taxon>Chrysomeloidea</taxon>
        <taxon>Cerambycidae</taxon>
        <taxon>Cerambycinae</taxon>
        <taxon>Callichromatini</taxon>
        <taxon>Aromia</taxon>
    </lineage>
</organism>
<evidence type="ECO:0000256" key="4">
    <source>
        <dbReference type="ARBA" id="ARBA00010617"/>
    </source>
</evidence>
<comment type="similarity">
    <text evidence="4">Belongs to the cytochrome P450 family.</text>
</comment>
<evidence type="ECO:0000256" key="2">
    <source>
        <dbReference type="ARBA" id="ARBA00004174"/>
    </source>
</evidence>
<dbReference type="GO" id="GO:0016705">
    <property type="term" value="F:oxidoreductase activity, acting on paired donors, with incorporation or reduction of molecular oxygen"/>
    <property type="evidence" value="ECO:0007669"/>
    <property type="project" value="InterPro"/>
</dbReference>
<evidence type="ECO:0000256" key="3">
    <source>
        <dbReference type="ARBA" id="ARBA00004406"/>
    </source>
</evidence>
<evidence type="ECO:0000256" key="8">
    <source>
        <dbReference type="ARBA" id="ARBA00022848"/>
    </source>
</evidence>
<evidence type="ECO:0000256" key="12">
    <source>
        <dbReference type="ARBA" id="ARBA00023136"/>
    </source>
</evidence>
<dbReference type="EMBL" id="JAPWTK010000359">
    <property type="protein sequence ID" value="KAJ8941633.1"/>
    <property type="molecule type" value="Genomic_DNA"/>
</dbReference>
<dbReference type="PANTHER" id="PTHR24292">
    <property type="entry name" value="CYTOCHROME P450"/>
    <property type="match status" value="1"/>
</dbReference>
<dbReference type="InterPro" id="IPR001128">
    <property type="entry name" value="Cyt_P450"/>
</dbReference>
<comment type="cofactor">
    <cofactor evidence="1">
        <name>heme</name>
        <dbReference type="ChEBI" id="CHEBI:30413"/>
    </cofactor>
</comment>
<keyword evidence="9" id="KW-0560">Oxidoreductase</keyword>
<evidence type="ECO:0008006" key="16">
    <source>
        <dbReference type="Google" id="ProtNLM"/>
    </source>
</evidence>
<dbReference type="PANTHER" id="PTHR24292:SF100">
    <property type="entry name" value="CYTOCHROME P450 6A16, ISOFORM B-RELATED"/>
    <property type="match status" value="1"/>
</dbReference>
<keyword evidence="6" id="KW-0479">Metal-binding</keyword>
<feature type="transmembrane region" description="Helical" evidence="13">
    <location>
        <begin position="6"/>
        <end position="21"/>
    </location>
</feature>
<keyword evidence="13" id="KW-1133">Transmembrane helix</keyword>
<keyword evidence="5" id="KW-0349">Heme</keyword>
<sequence length="243" mass="28391">MEYINLTTILIGILLAAYLYMKKVRYNYWKRRGLPYVEPEFFYGNMKRSIKGEVHMAEDFGKCYREFKRRGLKHGGMYFFFNPVYLPVDPELIKNILHKDFDHFVNHGNYHNEEADPLSGHLVNLENAKWKNLRAKLSPTFTSGKMKMMFQTLVACSDELEKLLNDQNIRDAVDIKQIMARFTTDVIGSCAFGLDCDSLRNPDSEFQEIRKRRLHSKMVEYNKTNFADATSSIAFESNRIPGN</sequence>
<reference evidence="14" key="1">
    <citation type="journal article" date="2023" name="Insect Mol. Biol.">
        <title>Genome sequencing provides insights into the evolution of gene families encoding plant cell wall-degrading enzymes in longhorned beetles.</title>
        <authorList>
            <person name="Shin N.R."/>
            <person name="Okamura Y."/>
            <person name="Kirsch R."/>
            <person name="Pauchet Y."/>
        </authorList>
    </citation>
    <scope>NUCLEOTIDE SEQUENCE</scope>
    <source>
        <strain evidence="14">AMC_N1</strain>
    </source>
</reference>
<protein>
    <recommendedName>
        <fullName evidence="16">Cytochrome P450</fullName>
    </recommendedName>
</protein>
<dbReference type="Proteomes" id="UP001162162">
    <property type="component" value="Unassembled WGS sequence"/>
</dbReference>
<comment type="caution">
    <text evidence="14">The sequence shown here is derived from an EMBL/GenBank/DDBJ whole genome shotgun (WGS) entry which is preliminary data.</text>
</comment>
<evidence type="ECO:0000256" key="9">
    <source>
        <dbReference type="ARBA" id="ARBA00023002"/>
    </source>
</evidence>
<evidence type="ECO:0000256" key="11">
    <source>
        <dbReference type="ARBA" id="ARBA00023033"/>
    </source>
</evidence>
<evidence type="ECO:0000256" key="6">
    <source>
        <dbReference type="ARBA" id="ARBA00022723"/>
    </source>
</evidence>
<evidence type="ECO:0000256" key="10">
    <source>
        <dbReference type="ARBA" id="ARBA00023004"/>
    </source>
</evidence>
<keyword evidence="10" id="KW-0408">Iron</keyword>
<gene>
    <name evidence="14" type="ORF">NQ318_010659</name>
</gene>
<dbReference type="InterPro" id="IPR036396">
    <property type="entry name" value="Cyt_P450_sf"/>
</dbReference>
<dbReference type="GO" id="GO:0005789">
    <property type="term" value="C:endoplasmic reticulum membrane"/>
    <property type="evidence" value="ECO:0007669"/>
    <property type="project" value="UniProtKB-SubCell"/>
</dbReference>
<dbReference type="GO" id="GO:0020037">
    <property type="term" value="F:heme binding"/>
    <property type="evidence" value="ECO:0007669"/>
    <property type="project" value="InterPro"/>
</dbReference>
<keyword evidence="12 13" id="KW-0472">Membrane</keyword>
<keyword evidence="11" id="KW-0503">Monooxygenase</keyword>
<evidence type="ECO:0000313" key="14">
    <source>
        <dbReference type="EMBL" id="KAJ8941633.1"/>
    </source>
</evidence>
<dbReference type="GO" id="GO:0004497">
    <property type="term" value="F:monooxygenase activity"/>
    <property type="evidence" value="ECO:0007669"/>
    <property type="project" value="UniProtKB-KW"/>
</dbReference>
<comment type="subcellular location">
    <subcellularLocation>
        <location evidence="3">Endoplasmic reticulum membrane</location>
        <topology evidence="3">Peripheral membrane protein</topology>
    </subcellularLocation>
    <subcellularLocation>
        <location evidence="2">Microsome membrane</location>
        <topology evidence="2">Peripheral membrane protein</topology>
    </subcellularLocation>
</comment>
<evidence type="ECO:0000256" key="1">
    <source>
        <dbReference type="ARBA" id="ARBA00001971"/>
    </source>
</evidence>
<evidence type="ECO:0000256" key="7">
    <source>
        <dbReference type="ARBA" id="ARBA00022824"/>
    </source>
</evidence>
<evidence type="ECO:0000313" key="15">
    <source>
        <dbReference type="Proteomes" id="UP001162162"/>
    </source>
</evidence>
<name>A0AAV8XRG2_9CUCU</name>
<dbReference type="SUPFAM" id="SSF48264">
    <property type="entry name" value="Cytochrome P450"/>
    <property type="match status" value="1"/>
</dbReference>
<accession>A0AAV8XRG2</accession>
<evidence type="ECO:0000256" key="5">
    <source>
        <dbReference type="ARBA" id="ARBA00022617"/>
    </source>
</evidence>
<keyword evidence="7" id="KW-0256">Endoplasmic reticulum</keyword>
<dbReference type="InterPro" id="IPR002402">
    <property type="entry name" value="Cyt_P450_E_grp-II"/>
</dbReference>
<keyword evidence="8" id="KW-0492">Microsome</keyword>